<dbReference type="GO" id="GO:0071770">
    <property type="term" value="P:DIM/DIP cell wall layer assembly"/>
    <property type="evidence" value="ECO:0007669"/>
    <property type="project" value="TreeGrafter"/>
</dbReference>
<comment type="catalytic activity">
    <reaction evidence="16">
        <text>(3R)-hydroxyhexadecanoyl-[ACP] = (2E)-hexadecenoyl-[ACP] + H2O</text>
        <dbReference type="Rhea" id="RHEA:41908"/>
        <dbReference type="Rhea" id="RHEA-COMP:9650"/>
        <dbReference type="Rhea" id="RHEA-COMP:9651"/>
        <dbReference type="ChEBI" id="CHEBI:15377"/>
        <dbReference type="ChEBI" id="CHEBI:78480"/>
        <dbReference type="ChEBI" id="CHEBI:78481"/>
    </reaction>
    <physiologicalReaction direction="left-to-right" evidence="16">
        <dbReference type="Rhea" id="RHEA:41909"/>
    </physiologicalReaction>
</comment>
<evidence type="ECO:0000256" key="18">
    <source>
        <dbReference type="ARBA" id="ARBA00023442"/>
    </source>
</evidence>
<dbReference type="InterPro" id="IPR016036">
    <property type="entry name" value="Malonyl_transacylase_ACP-bd"/>
</dbReference>
<dbReference type="InterPro" id="IPR001227">
    <property type="entry name" value="Ac_transferase_dom_sf"/>
</dbReference>
<comment type="catalytic activity">
    <reaction evidence="35">
        <text>3-oxohexanoyl-[ACP] + NADPH + H(+) = (3R)-hydroxyhexanoyl-[ACP] + NADP(+)</text>
        <dbReference type="Rhea" id="RHEA:41824"/>
        <dbReference type="Rhea" id="RHEA-COMP:9629"/>
        <dbReference type="Rhea" id="RHEA-COMP:9630"/>
        <dbReference type="ChEBI" id="CHEBI:15378"/>
        <dbReference type="ChEBI" id="CHEBI:57783"/>
        <dbReference type="ChEBI" id="CHEBI:58349"/>
        <dbReference type="ChEBI" id="CHEBI:78456"/>
        <dbReference type="ChEBI" id="CHEBI:78457"/>
    </reaction>
    <physiologicalReaction direction="left-to-right" evidence="35">
        <dbReference type="Rhea" id="RHEA:41825"/>
    </physiologicalReaction>
</comment>
<dbReference type="GO" id="GO:0031177">
    <property type="term" value="F:phosphopantetheine binding"/>
    <property type="evidence" value="ECO:0007669"/>
    <property type="project" value="InterPro"/>
</dbReference>
<comment type="function">
    <text evidence="49">Involved in production of the polyketide antibiotic thailandamide.</text>
</comment>
<evidence type="ECO:0000256" key="20">
    <source>
        <dbReference type="ARBA" id="ARBA00047394"/>
    </source>
</evidence>
<evidence type="ECO:0000256" key="26">
    <source>
        <dbReference type="ARBA" id="ARBA00047810"/>
    </source>
</evidence>
<dbReference type="InterPro" id="IPR020843">
    <property type="entry name" value="ER"/>
</dbReference>
<dbReference type="CDD" id="cd00833">
    <property type="entry name" value="PKS"/>
    <property type="match status" value="1"/>
</dbReference>
<evidence type="ECO:0000256" key="42">
    <source>
        <dbReference type="ARBA" id="ARBA00049171"/>
    </source>
</evidence>
<dbReference type="InterPro" id="IPR049551">
    <property type="entry name" value="PKS_DH_C"/>
</dbReference>
<dbReference type="GO" id="GO:0005886">
    <property type="term" value="C:plasma membrane"/>
    <property type="evidence" value="ECO:0007669"/>
    <property type="project" value="TreeGrafter"/>
</dbReference>
<dbReference type="SUPFAM" id="SSF52151">
    <property type="entry name" value="FabD/lysophospholipase-like"/>
    <property type="match status" value="1"/>
</dbReference>
<dbReference type="InterPro" id="IPR050091">
    <property type="entry name" value="PKS_NRPS_Biosynth_Enz"/>
</dbReference>
<dbReference type="SUPFAM" id="SSF53901">
    <property type="entry name" value="Thiolase-like"/>
    <property type="match status" value="1"/>
</dbReference>
<dbReference type="InterPro" id="IPR057326">
    <property type="entry name" value="KR_dom"/>
</dbReference>
<dbReference type="SMART" id="SM00823">
    <property type="entry name" value="PKS_PP"/>
    <property type="match status" value="1"/>
</dbReference>
<evidence type="ECO:0000256" key="30">
    <source>
        <dbReference type="ARBA" id="ARBA00048051"/>
    </source>
</evidence>
<comment type="catalytic activity">
    <reaction evidence="13">
        <text>a (3R)-hydroxyacyl-[ACP] = a (2E)-enoyl-[ACP] + H2O</text>
        <dbReference type="Rhea" id="RHEA:13097"/>
        <dbReference type="Rhea" id="RHEA-COMP:9925"/>
        <dbReference type="Rhea" id="RHEA-COMP:9945"/>
        <dbReference type="ChEBI" id="CHEBI:15377"/>
        <dbReference type="ChEBI" id="CHEBI:78784"/>
        <dbReference type="ChEBI" id="CHEBI:78827"/>
        <dbReference type="EC" id="4.2.1.59"/>
    </reaction>
    <physiologicalReaction direction="left-to-right" evidence="13">
        <dbReference type="Rhea" id="RHEA:13098"/>
    </physiologicalReaction>
</comment>
<evidence type="ECO:0000256" key="28">
    <source>
        <dbReference type="ARBA" id="ARBA00047953"/>
    </source>
</evidence>
<dbReference type="Pfam" id="PF00975">
    <property type="entry name" value="Thioesterase"/>
    <property type="match status" value="1"/>
</dbReference>
<evidence type="ECO:0000256" key="7">
    <source>
        <dbReference type="ARBA" id="ARBA00023239"/>
    </source>
</evidence>
<evidence type="ECO:0000256" key="11">
    <source>
        <dbReference type="ARBA" id="ARBA00023373"/>
    </source>
</evidence>
<proteinExistence type="predicted"/>
<dbReference type="SUPFAM" id="SSF51735">
    <property type="entry name" value="NAD(P)-binding Rossmann-fold domains"/>
    <property type="match status" value="3"/>
</dbReference>
<name>A0A097I356_9BACT</name>
<dbReference type="InterPro" id="IPR016035">
    <property type="entry name" value="Acyl_Trfase/lysoPLipase"/>
</dbReference>
<dbReference type="Gene3D" id="3.10.129.110">
    <property type="entry name" value="Polyketide synthase dehydratase"/>
    <property type="match status" value="1"/>
</dbReference>
<dbReference type="InterPro" id="IPR020841">
    <property type="entry name" value="PKS_Beta-ketoAc_synthase_dom"/>
</dbReference>
<reference evidence="54" key="1">
    <citation type="journal article" date="2014" name="Chemistry">
        <title>Structure and Biosynthetic Assembly of Gulmirecins, Macrolide Antibiotics from the Predatory Bacterium Pyxidicoccus fallax.</title>
        <authorList>
            <person name="Schieferdecker S."/>
            <person name="Konig S."/>
            <person name="Weigel C."/>
            <person name="Dahse H.M."/>
            <person name="Werz O."/>
            <person name="Nett M."/>
        </authorList>
    </citation>
    <scope>NUCLEOTIDE SEQUENCE</scope>
    <source>
        <strain evidence="54">DSM 28991</strain>
    </source>
</reference>
<dbReference type="EMBL" id="KM361622">
    <property type="protein sequence ID" value="AIT55263.1"/>
    <property type="molecule type" value="Genomic_DNA"/>
</dbReference>
<dbReference type="Pfam" id="PF16197">
    <property type="entry name" value="KAsynt_C_assoc"/>
    <property type="match status" value="1"/>
</dbReference>
<comment type="catalytic activity">
    <reaction evidence="30">
        <text>hexadecanoyl-[ACP] + malonyl-[ACP] + H(+) = 3-oxooctadecanoyl-[ACP] + holo-[ACP] + CO2</text>
        <dbReference type="Rhea" id="RHEA:41916"/>
        <dbReference type="Rhea" id="RHEA-COMP:9623"/>
        <dbReference type="Rhea" id="RHEA-COMP:9652"/>
        <dbReference type="Rhea" id="RHEA-COMP:9653"/>
        <dbReference type="Rhea" id="RHEA-COMP:9685"/>
        <dbReference type="ChEBI" id="CHEBI:15378"/>
        <dbReference type="ChEBI" id="CHEBI:16526"/>
        <dbReference type="ChEBI" id="CHEBI:64479"/>
        <dbReference type="ChEBI" id="CHEBI:78449"/>
        <dbReference type="ChEBI" id="CHEBI:78483"/>
        <dbReference type="ChEBI" id="CHEBI:78487"/>
    </reaction>
    <physiologicalReaction direction="left-to-right" evidence="30">
        <dbReference type="Rhea" id="RHEA:41917"/>
    </physiologicalReaction>
</comment>
<dbReference type="SUPFAM" id="SSF55048">
    <property type="entry name" value="Probable ACP-binding domain of malonyl-CoA ACP transacylase"/>
    <property type="match status" value="1"/>
</dbReference>
<dbReference type="Gene3D" id="3.40.50.720">
    <property type="entry name" value="NAD(P)-binding Rossmann-like Domain"/>
    <property type="match status" value="3"/>
</dbReference>
<dbReference type="InterPro" id="IPR014043">
    <property type="entry name" value="Acyl_transferase_dom"/>
</dbReference>
<evidence type="ECO:0000256" key="35">
    <source>
        <dbReference type="ARBA" id="ARBA00048571"/>
    </source>
</evidence>
<comment type="catalytic activity">
    <reaction evidence="9">
        <text>(3R)-hydroxyoctanoyl-[ACP] = (2E)-octenoyl-[ACP] + H2O</text>
        <dbReference type="Rhea" id="RHEA:41844"/>
        <dbReference type="Rhea" id="RHEA-COMP:9634"/>
        <dbReference type="Rhea" id="RHEA-COMP:9635"/>
        <dbReference type="ChEBI" id="CHEBI:15377"/>
        <dbReference type="ChEBI" id="CHEBI:78461"/>
        <dbReference type="ChEBI" id="CHEBI:78462"/>
    </reaction>
    <physiologicalReaction direction="left-to-right" evidence="9">
        <dbReference type="Rhea" id="RHEA:41845"/>
    </physiologicalReaction>
</comment>
<evidence type="ECO:0000259" key="53">
    <source>
        <dbReference type="PROSITE" id="PS52019"/>
    </source>
</evidence>
<dbReference type="PROSITE" id="PS00012">
    <property type="entry name" value="PHOSPHOPANTETHEINE"/>
    <property type="match status" value="1"/>
</dbReference>
<comment type="catalytic activity">
    <reaction evidence="25">
        <text>dodecanoyl-[ACP] + malonyl-[ACP] + H(+) = 3-oxotetradecanoyl-[ACP] + holo-[ACP] + CO2</text>
        <dbReference type="Rhea" id="RHEA:41884"/>
        <dbReference type="Rhea" id="RHEA-COMP:9623"/>
        <dbReference type="Rhea" id="RHEA-COMP:9644"/>
        <dbReference type="Rhea" id="RHEA-COMP:9645"/>
        <dbReference type="Rhea" id="RHEA-COMP:9685"/>
        <dbReference type="ChEBI" id="CHEBI:15378"/>
        <dbReference type="ChEBI" id="CHEBI:16526"/>
        <dbReference type="ChEBI" id="CHEBI:64479"/>
        <dbReference type="ChEBI" id="CHEBI:65264"/>
        <dbReference type="ChEBI" id="CHEBI:78449"/>
        <dbReference type="ChEBI" id="CHEBI:78473"/>
    </reaction>
    <physiologicalReaction direction="left-to-right" evidence="25">
        <dbReference type="Rhea" id="RHEA:41885"/>
    </physiologicalReaction>
</comment>
<evidence type="ECO:0000256" key="47">
    <source>
        <dbReference type="ARBA" id="ARBA00049521"/>
    </source>
</evidence>
<evidence type="ECO:0000256" key="3">
    <source>
        <dbReference type="ARBA" id="ARBA00022553"/>
    </source>
</evidence>
<dbReference type="Pfam" id="PF14765">
    <property type="entry name" value="PS-DH"/>
    <property type="match status" value="1"/>
</dbReference>
<dbReference type="InterPro" id="IPR018201">
    <property type="entry name" value="Ketoacyl_synth_AS"/>
</dbReference>
<evidence type="ECO:0000256" key="15">
    <source>
        <dbReference type="ARBA" id="ARBA00023399"/>
    </source>
</evidence>
<dbReference type="InterPro" id="IPR049900">
    <property type="entry name" value="PKS_mFAS_DH"/>
</dbReference>
<dbReference type="GO" id="GO:0141148">
    <property type="term" value="F:enoyl-[acyl-carrier-protein] reductase (NADPH) activity"/>
    <property type="evidence" value="ECO:0007669"/>
    <property type="project" value="UniProtKB-EC"/>
</dbReference>
<feature type="domain" description="PKS/mFAS DH" evidence="53">
    <location>
        <begin position="934"/>
        <end position="1226"/>
    </location>
</feature>
<comment type="catalytic activity">
    <reaction evidence="39">
        <text>3-oxotetradecanoyl-[ACP] + NADPH + H(+) = (3R)-hydroxytetradecanoyl-[ACP] + NADP(+)</text>
        <dbReference type="Rhea" id="RHEA:41888"/>
        <dbReference type="Rhea" id="RHEA-COMP:9645"/>
        <dbReference type="Rhea" id="RHEA-COMP:9646"/>
        <dbReference type="ChEBI" id="CHEBI:15378"/>
        <dbReference type="ChEBI" id="CHEBI:57783"/>
        <dbReference type="ChEBI" id="CHEBI:58349"/>
        <dbReference type="ChEBI" id="CHEBI:78473"/>
        <dbReference type="ChEBI" id="CHEBI:78474"/>
    </reaction>
    <physiologicalReaction direction="left-to-right" evidence="39">
        <dbReference type="Rhea" id="RHEA:41889"/>
    </physiologicalReaction>
</comment>
<keyword evidence="4" id="KW-0808">Transferase</keyword>
<evidence type="ECO:0000256" key="9">
    <source>
        <dbReference type="ARBA" id="ARBA00023332"/>
    </source>
</evidence>
<keyword evidence="2" id="KW-0596">Phosphopantetheine</keyword>
<evidence type="ECO:0000256" key="34">
    <source>
        <dbReference type="ARBA" id="ARBA00048506"/>
    </source>
</evidence>
<comment type="catalytic activity">
    <reaction evidence="45">
        <text>3-oxooctanoyl-[ACP] + NADPH + H(+) = (3R)-hydroxyoctanoyl-[ACP] + NADP(+)</text>
        <dbReference type="Rhea" id="RHEA:41840"/>
        <dbReference type="Rhea" id="RHEA-COMP:9633"/>
        <dbReference type="Rhea" id="RHEA-COMP:9634"/>
        <dbReference type="ChEBI" id="CHEBI:15378"/>
        <dbReference type="ChEBI" id="CHEBI:57783"/>
        <dbReference type="ChEBI" id="CHEBI:58349"/>
        <dbReference type="ChEBI" id="CHEBI:78460"/>
        <dbReference type="ChEBI" id="CHEBI:78461"/>
    </reaction>
    <physiologicalReaction direction="left-to-right" evidence="45">
        <dbReference type="Rhea" id="RHEA:41841"/>
    </physiologicalReaction>
</comment>
<dbReference type="Gene3D" id="3.40.47.10">
    <property type="match status" value="1"/>
</dbReference>
<evidence type="ECO:0000256" key="44">
    <source>
        <dbReference type="ARBA" id="ARBA00049414"/>
    </source>
</evidence>
<comment type="catalytic activity">
    <reaction evidence="44">
        <text>3-oxohexadecanoyl-[ACP] + NADPH + H(+) = (3R)-hydroxyhexadecanoyl-[ACP] + NADP(+)</text>
        <dbReference type="Rhea" id="RHEA:41904"/>
        <dbReference type="Rhea" id="RHEA-COMP:9649"/>
        <dbReference type="Rhea" id="RHEA-COMP:9650"/>
        <dbReference type="ChEBI" id="CHEBI:15378"/>
        <dbReference type="ChEBI" id="CHEBI:57783"/>
        <dbReference type="ChEBI" id="CHEBI:58349"/>
        <dbReference type="ChEBI" id="CHEBI:78478"/>
        <dbReference type="ChEBI" id="CHEBI:78480"/>
    </reaction>
    <physiologicalReaction direction="left-to-right" evidence="44">
        <dbReference type="Rhea" id="RHEA:41905"/>
    </physiologicalReaction>
</comment>
<keyword evidence="3" id="KW-0597">Phosphoprotein</keyword>
<comment type="catalytic activity">
    <reaction evidence="38">
        <text>hexadecanoyl-[ACP] + H2O = hexadecanoate + holo-[ACP] + H(+)</text>
        <dbReference type="Rhea" id="RHEA:41932"/>
        <dbReference type="Rhea" id="RHEA-COMP:9652"/>
        <dbReference type="Rhea" id="RHEA-COMP:9685"/>
        <dbReference type="ChEBI" id="CHEBI:7896"/>
        <dbReference type="ChEBI" id="CHEBI:15377"/>
        <dbReference type="ChEBI" id="CHEBI:15378"/>
        <dbReference type="ChEBI" id="CHEBI:64479"/>
        <dbReference type="ChEBI" id="CHEBI:78483"/>
        <dbReference type="EC" id="3.1.2.14"/>
    </reaction>
    <physiologicalReaction direction="left-to-right" evidence="38">
        <dbReference type="Rhea" id="RHEA:41933"/>
    </physiologicalReaction>
</comment>
<dbReference type="InterPro" id="IPR036736">
    <property type="entry name" value="ACP-like_sf"/>
</dbReference>
<accession>A0A097I356</accession>
<evidence type="ECO:0000256" key="24">
    <source>
        <dbReference type="ARBA" id="ARBA00047500"/>
    </source>
</evidence>
<comment type="catalytic activity">
    <reaction evidence="17">
        <text>(3R)-hydroxybutanoyl-[ACP] = (2E)-butenoyl-[ACP] + H2O</text>
        <dbReference type="Rhea" id="RHEA:41808"/>
        <dbReference type="Rhea" id="RHEA-COMP:9626"/>
        <dbReference type="Rhea" id="RHEA-COMP:9627"/>
        <dbReference type="ChEBI" id="CHEBI:15377"/>
        <dbReference type="ChEBI" id="CHEBI:78451"/>
        <dbReference type="ChEBI" id="CHEBI:78453"/>
    </reaction>
    <physiologicalReaction direction="left-to-right" evidence="17">
        <dbReference type="Rhea" id="RHEA:41809"/>
    </physiologicalReaction>
</comment>
<dbReference type="Pfam" id="PF00109">
    <property type="entry name" value="ketoacyl-synt"/>
    <property type="match status" value="1"/>
</dbReference>
<dbReference type="PROSITE" id="PS52019">
    <property type="entry name" value="PKS_MFAS_DH"/>
    <property type="match status" value="1"/>
</dbReference>
<comment type="catalytic activity">
    <reaction evidence="26">
        <text>(2E)-hexadecenoyl-[ACP] + NADPH + H(+) = hexadecanoyl-[ACP] + NADP(+)</text>
        <dbReference type="Rhea" id="RHEA:41912"/>
        <dbReference type="Rhea" id="RHEA-COMP:9651"/>
        <dbReference type="Rhea" id="RHEA-COMP:9652"/>
        <dbReference type="ChEBI" id="CHEBI:15378"/>
        <dbReference type="ChEBI" id="CHEBI:57783"/>
        <dbReference type="ChEBI" id="CHEBI:58349"/>
        <dbReference type="ChEBI" id="CHEBI:78481"/>
        <dbReference type="ChEBI" id="CHEBI:78483"/>
    </reaction>
    <physiologicalReaction direction="left-to-right" evidence="26">
        <dbReference type="Rhea" id="RHEA:41913"/>
    </physiologicalReaction>
</comment>
<comment type="catalytic activity">
    <reaction evidence="14">
        <text>(3R)-hydroxytetradecanoyl-[ACP] = (2E)-tetradecenoyl-[ACP] + H2O</text>
        <dbReference type="Rhea" id="RHEA:41892"/>
        <dbReference type="Rhea" id="RHEA-COMP:9646"/>
        <dbReference type="Rhea" id="RHEA-COMP:9647"/>
        <dbReference type="ChEBI" id="CHEBI:15377"/>
        <dbReference type="ChEBI" id="CHEBI:78474"/>
        <dbReference type="ChEBI" id="CHEBI:78475"/>
    </reaction>
    <physiologicalReaction direction="left-to-right" evidence="14">
        <dbReference type="Rhea" id="RHEA:41893"/>
    </physiologicalReaction>
</comment>
<dbReference type="Pfam" id="PF21089">
    <property type="entry name" value="PKS_DH_N"/>
    <property type="match status" value="1"/>
</dbReference>
<dbReference type="GO" id="GO:0006633">
    <property type="term" value="P:fatty acid biosynthetic process"/>
    <property type="evidence" value="ECO:0007669"/>
    <property type="project" value="InterPro"/>
</dbReference>
<evidence type="ECO:0000256" key="13">
    <source>
        <dbReference type="ARBA" id="ARBA00023394"/>
    </source>
</evidence>
<dbReference type="SUPFAM" id="SSF53474">
    <property type="entry name" value="alpha/beta-Hydrolases"/>
    <property type="match status" value="1"/>
</dbReference>
<comment type="catalytic activity">
    <reaction evidence="37">
        <text>holo-[ACP] + acetyl-CoA = acetyl-[ACP] + CoA</text>
        <dbReference type="Rhea" id="RHEA:41788"/>
        <dbReference type="Rhea" id="RHEA-COMP:9621"/>
        <dbReference type="Rhea" id="RHEA-COMP:9685"/>
        <dbReference type="ChEBI" id="CHEBI:57287"/>
        <dbReference type="ChEBI" id="CHEBI:57288"/>
        <dbReference type="ChEBI" id="CHEBI:64479"/>
        <dbReference type="ChEBI" id="CHEBI:78446"/>
        <dbReference type="EC" id="2.3.1.38"/>
    </reaction>
    <physiologicalReaction direction="left-to-right" evidence="37">
        <dbReference type="Rhea" id="RHEA:41789"/>
    </physiologicalReaction>
</comment>
<dbReference type="InterPro" id="IPR036291">
    <property type="entry name" value="NAD(P)-bd_dom_sf"/>
</dbReference>
<dbReference type="Gene3D" id="3.40.50.1820">
    <property type="entry name" value="alpha/beta hydrolase"/>
    <property type="match status" value="1"/>
</dbReference>
<dbReference type="InterPro" id="IPR032821">
    <property type="entry name" value="PKS_assoc"/>
</dbReference>
<comment type="function">
    <text evidence="18">Fatty acid synthetase is a multifunctional enzyme that catalyzes the de novo biosynthesis of long-chain saturated fatty acids starting from acetyl-CoA and malonyl-CoA in the presence of NADPH. This multifunctional protein contains 7 catalytic activities and a site for the binding of the prosthetic group 4'-phosphopantetheine of the acyl carrier protein ([ACP]) domain.</text>
</comment>
<evidence type="ECO:0000256" key="27">
    <source>
        <dbReference type="ARBA" id="ARBA00047897"/>
    </source>
</evidence>
<comment type="catalytic activity">
    <reaction evidence="22">
        <text>3-oxodecanoyl-[ACP] + NADPH + H(+) = (3R)-hydroxydecanoyl-[ACP] + NADP(+)</text>
        <dbReference type="Rhea" id="RHEA:41856"/>
        <dbReference type="Rhea" id="RHEA-COMP:9637"/>
        <dbReference type="Rhea" id="RHEA-COMP:9638"/>
        <dbReference type="ChEBI" id="CHEBI:15378"/>
        <dbReference type="ChEBI" id="CHEBI:57783"/>
        <dbReference type="ChEBI" id="CHEBI:58349"/>
        <dbReference type="ChEBI" id="CHEBI:78464"/>
        <dbReference type="ChEBI" id="CHEBI:78466"/>
    </reaction>
    <physiologicalReaction direction="left-to-right" evidence="22">
        <dbReference type="Rhea" id="RHEA:41857"/>
    </physiologicalReaction>
</comment>
<evidence type="ECO:0000256" key="46">
    <source>
        <dbReference type="ARBA" id="ARBA00049449"/>
    </source>
</evidence>
<dbReference type="PANTHER" id="PTHR43775">
    <property type="entry name" value="FATTY ACID SYNTHASE"/>
    <property type="match status" value="1"/>
</dbReference>
<feature type="domain" description="Ketosynthase family 3 (KS3)" evidence="52">
    <location>
        <begin position="36"/>
        <end position="462"/>
    </location>
</feature>
<comment type="catalytic activity">
    <reaction evidence="28">
        <text>3-oxobutanoyl-[ACP] + NADPH + H(+) = (3R)-hydroxybutanoyl-[ACP] + NADP(+)</text>
        <dbReference type="Rhea" id="RHEA:41804"/>
        <dbReference type="Rhea" id="RHEA-COMP:9625"/>
        <dbReference type="Rhea" id="RHEA-COMP:9626"/>
        <dbReference type="ChEBI" id="CHEBI:15378"/>
        <dbReference type="ChEBI" id="CHEBI:57783"/>
        <dbReference type="ChEBI" id="CHEBI:58349"/>
        <dbReference type="ChEBI" id="CHEBI:78450"/>
        <dbReference type="ChEBI" id="CHEBI:78451"/>
    </reaction>
    <physiologicalReaction direction="left-to-right" evidence="28">
        <dbReference type="Rhea" id="RHEA:41805"/>
    </physiologicalReaction>
</comment>
<comment type="catalytic activity">
    <reaction evidence="24">
        <text>(2E)-butenoyl-[ACP] + NADPH + H(+) = butanoyl-[ACP] + NADP(+)</text>
        <dbReference type="Rhea" id="RHEA:41812"/>
        <dbReference type="Rhea" id="RHEA-COMP:9627"/>
        <dbReference type="Rhea" id="RHEA-COMP:9628"/>
        <dbReference type="ChEBI" id="CHEBI:15378"/>
        <dbReference type="ChEBI" id="CHEBI:57783"/>
        <dbReference type="ChEBI" id="CHEBI:58349"/>
        <dbReference type="ChEBI" id="CHEBI:78453"/>
        <dbReference type="ChEBI" id="CHEBI:78454"/>
    </reaction>
    <physiologicalReaction direction="left-to-right" evidence="24">
        <dbReference type="Rhea" id="RHEA:41813"/>
    </physiologicalReaction>
</comment>
<evidence type="ECO:0000256" key="40">
    <source>
        <dbReference type="ARBA" id="ARBA00049019"/>
    </source>
</evidence>
<sequence length="2416" mass="259950">MSTPENPTGDRALLHRALAAMEKMKGRIQQLEGVTTEPIAIIGMGCRFPGGVHGPDAFWRFLADGVNGIRDTPKDRWDTERYLDAEQGTPGKMYTGHGGFLDRVDGFDAAFFGISPREALSMDPQQRLFLETCWEAIENAGLSADVLEGSQTGVYAGIVNQDYAMMQMKDTAHGEMDTYFATGHPHCVVSGRVSYQFGLRGPTLSVDTACSSSLVALHLACQSLRLGSCDVALAGGINLLLMPEIYMIRCQARMLSPSGRCATFDASADGYIPGEGVGVVVLKRLRDAVRDGDRVDAVIRGTQINHDGRSSGLTVPSGAAQRELLRATLRDARLEPQRVGYLEAHGTGTKLGDPIEMAAIQDVYCQDRAPGNPLVIGSVKTNIGHLESAAGISGLIKAVLTLKHGAIPRNLHFSELNPHITLHPATRIPTELTPWPAGSGPRVAAVSSFGMSGTNAHAILEEAPAREAASTEAPLRVTSRPATPRLVPLSAHHPEVLQAHAAGLKEHLDAHPDVTFDDLAHTLRRRTLQRHRLALPASSLAEVKEHLAAFAAGGQDPRVLQTEDLFFTDPKVVFVFPGQGSQWVRMGLQLMEQEPEFAAELREVDAWIQKYAGWSLLDELRADASASRLSQVDVVQPCIFAVQVALARLWRSWGVVPNAVIGHSMGEVAAACVAGILSLEDAVCVITRRSQIAKRTSGNGAMALVELTREQAERAIAAHQDVVAVAAQNGPHTVLLSGTPGPIEQILRELQQQDVFCRAIKVDYASHSPQMDPLRPELQRALSGVKPRAATVAFYSTVTGQVEDGTAHDANYWVNNLRDPVLFWPGMQKLVEDGHNIFLELSPHPVLIPAISQGLQHLGARALSLPSLHREKPEAECLFESRARLFCAGGRLDLAKEDVPGARVLALPGHPWREQRFWYTPSAPSAHPQARGGSRLLPRMWTAGSGERRVFEGDVGPGVMPSLADHRVNGMQLFPGAGYVELVLEAAEALGLAGRTHIDSLDIREGLVLHEGAARVVQVELTPVAARSFGFVISSREADGAAWTRHADGVVTREEAGAAPGAEPGALEALRARLASPLSAEDHYLRTRERGLEYGPAYQAIKHIGRGRGEALAELHVPQAVAEELSGCQLHPSLLDAGFQLIDTALAGSGLVEEGDVYLPAALRGVRFHRKPAPGQTLHAHLGLSPEKPREASVLEARLALLDDQGAPVLTAERFIIRRVETHAAAWEGLPGEWFYRLRWQPLEGWKPEAAGAKRDEAWLLFADDQGVAAAVADRLAPSGVRTTLVRKAPGAVTRAGSGWTLDPGTPESFRELLAAVSPGSFTRVLYFWGLDAPAVDPEPDALDARLPETEALIYLVQALAAREAQPGPRLWLVTAGALPGADGEAVSPMQTPLWALGRVLDYEHPELKTVSCELERHVTEKHVAVLTSLLLAPEVPDQVRVRADGPAAARLARYSPPAPRDTPHRVSPHEAVVVVSDNGPAPAELSVARRRAPAAHEVEVLVTHAHLAWAPASPDAGGLVPGGYFAGRVLRLGGEVRGLSVGQDIVAPAGGELRSIRTVDAGGVRPLPEQADPARALCALGTRALARHLLRQLAPVERGQTLLLLGGDLPLLQSLARVATGHGARVLALVRDGAHAPALQEAGAEVVGRLDEPGAFERLRERAGASGVDVLINLAPGAAVPRALDVFRAGGVFLDLTRASPVGPKELPASATFLSLGLAPLYARLAPPTPEAIAEASAPAEAPARVWSLQELTQPRAEAPLDGQAHVLGVSSEPVAVGAGSAPLALSDTATYLITGGLGGLGLRVASLLVDHGVRHLALVGRSPPSAQARSTLRELEQRGVRVQVFAADVARREDLLGVVKALQAGDAPLRGVIHCAGVLQDGALLGMDRERFRSVLGSKLSGAWNLHALTRDLPLDHFVLFSSVSSMLGSPGQGNYAAANAFMDGLAAWRRARGLPALSVNWGAFSDIGLAAVGERRGDRLADNGIPGIPPEKGMKALELALRWGETSLGFFPFPFLIWRKLNPQIARNTLFTDIRAESRYREEASGEQPIAEALALADPAARRSHLDGFLKQQLSRVLKVPAEQVRDGLTFKEMGFDSLMAIELRNRLEAGLTVSLSSTLVWRYPTLEEMSRFLLQLVGGGSETPSDARPASAAPARRGRWLVREKPSPSAKLRLLCFPHGGAGASAFQGWWQQFPDTVEVLTFQPPGREERLQEEPERDMGAYASAIVEELQPLLDLPFAVFGYSLGGLTGFATVAELRRRNRVTPRHLFVSSAFAPHIPFSETTLARVSTQTSALKAMAFYQSTPDSVFKDPEMQALLARSMDADNSVVESYRFGAEKPLDCPITAFAGRQDDLAPLHEQLRWKELTTQAFELRPFEGDHFFFLRDKRPVMDELRRHLLSLIADSRDGSSR</sequence>
<comment type="catalytic activity">
    <reaction evidence="47">
        <text>(2E)-decenoyl-[ACP] + NADPH + H(+) = decanoyl-[ACP] + NADP(+)</text>
        <dbReference type="Rhea" id="RHEA:41864"/>
        <dbReference type="Rhea" id="RHEA-COMP:9639"/>
        <dbReference type="Rhea" id="RHEA-COMP:9640"/>
        <dbReference type="ChEBI" id="CHEBI:15378"/>
        <dbReference type="ChEBI" id="CHEBI:57783"/>
        <dbReference type="ChEBI" id="CHEBI:58349"/>
        <dbReference type="ChEBI" id="CHEBI:78467"/>
        <dbReference type="ChEBI" id="CHEBI:78468"/>
    </reaction>
    <physiologicalReaction direction="left-to-right" evidence="47">
        <dbReference type="Rhea" id="RHEA:41865"/>
    </physiologicalReaction>
</comment>
<evidence type="ECO:0000259" key="51">
    <source>
        <dbReference type="PROSITE" id="PS50075"/>
    </source>
</evidence>
<evidence type="ECO:0000256" key="32">
    <source>
        <dbReference type="ARBA" id="ARBA00048289"/>
    </source>
</evidence>
<comment type="catalytic activity">
    <reaction evidence="41">
        <text>decanoyl-[ACP] + malonyl-[ACP] + H(+) = 3-oxododecanoyl-[ACP] + holo-[ACP] + CO2</text>
        <dbReference type="Rhea" id="RHEA:41868"/>
        <dbReference type="Rhea" id="RHEA-COMP:9623"/>
        <dbReference type="Rhea" id="RHEA-COMP:9640"/>
        <dbReference type="Rhea" id="RHEA-COMP:9641"/>
        <dbReference type="Rhea" id="RHEA-COMP:9685"/>
        <dbReference type="ChEBI" id="CHEBI:15378"/>
        <dbReference type="ChEBI" id="CHEBI:16526"/>
        <dbReference type="ChEBI" id="CHEBI:64479"/>
        <dbReference type="ChEBI" id="CHEBI:78449"/>
        <dbReference type="ChEBI" id="CHEBI:78468"/>
        <dbReference type="ChEBI" id="CHEBI:78469"/>
    </reaction>
    <physiologicalReaction direction="left-to-right" evidence="41">
        <dbReference type="Rhea" id="RHEA:41869"/>
    </physiologicalReaction>
</comment>
<dbReference type="InterPro" id="IPR049552">
    <property type="entry name" value="PKS_DH_N"/>
</dbReference>
<comment type="catalytic activity">
    <reaction evidence="43">
        <text>3-oxododecanoyl-[ACP] + NADPH + H(+) = (3R)-hydroxydodecanoyl-[ACP] + NADP(+)</text>
        <dbReference type="Rhea" id="RHEA:41872"/>
        <dbReference type="Rhea" id="RHEA-COMP:9641"/>
        <dbReference type="Rhea" id="RHEA-COMP:9642"/>
        <dbReference type="ChEBI" id="CHEBI:15378"/>
        <dbReference type="ChEBI" id="CHEBI:57783"/>
        <dbReference type="ChEBI" id="CHEBI:58349"/>
        <dbReference type="ChEBI" id="CHEBI:78469"/>
        <dbReference type="ChEBI" id="CHEBI:78470"/>
    </reaction>
    <physiologicalReaction direction="left-to-right" evidence="43">
        <dbReference type="Rhea" id="RHEA:41873"/>
    </physiologicalReaction>
</comment>
<evidence type="ECO:0000313" key="54">
    <source>
        <dbReference type="EMBL" id="AIT55263.1"/>
    </source>
</evidence>
<evidence type="ECO:0000256" key="6">
    <source>
        <dbReference type="ARBA" id="ARBA00022898"/>
    </source>
</evidence>
<comment type="catalytic activity">
    <reaction evidence="10">
        <text>(3R)-hydroxydodecanoyl-[ACP] = (2E)-dodecenoyl-[ACP] + H2O</text>
        <dbReference type="Rhea" id="RHEA:41876"/>
        <dbReference type="Rhea" id="RHEA-COMP:9642"/>
        <dbReference type="Rhea" id="RHEA-COMP:9643"/>
        <dbReference type="ChEBI" id="CHEBI:15377"/>
        <dbReference type="ChEBI" id="CHEBI:78470"/>
        <dbReference type="ChEBI" id="CHEBI:78472"/>
    </reaction>
    <physiologicalReaction direction="left-to-right" evidence="10">
        <dbReference type="Rhea" id="RHEA:41877"/>
    </physiologicalReaction>
</comment>
<dbReference type="GO" id="GO:0019171">
    <property type="term" value="F:(3R)-hydroxyacyl-[acyl-carrier-protein] dehydratase activity"/>
    <property type="evidence" value="ECO:0007669"/>
    <property type="project" value="UniProtKB-EC"/>
</dbReference>
<dbReference type="InterPro" id="IPR011032">
    <property type="entry name" value="GroES-like_sf"/>
</dbReference>
<evidence type="ECO:0000256" key="17">
    <source>
        <dbReference type="ARBA" id="ARBA00023402"/>
    </source>
</evidence>
<comment type="catalytic activity">
    <reaction evidence="21">
        <text>a (3R)-hydroxyacyl-[ACP] + NADP(+) = a 3-oxoacyl-[ACP] + NADPH + H(+)</text>
        <dbReference type="Rhea" id="RHEA:17397"/>
        <dbReference type="Rhea" id="RHEA-COMP:9916"/>
        <dbReference type="Rhea" id="RHEA-COMP:9945"/>
        <dbReference type="ChEBI" id="CHEBI:15378"/>
        <dbReference type="ChEBI" id="CHEBI:57783"/>
        <dbReference type="ChEBI" id="CHEBI:58349"/>
        <dbReference type="ChEBI" id="CHEBI:78776"/>
        <dbReference type="ChEBI" id="CHEBI:78827"/>
        <dbReference type="EC" id="1.1.1.100"/>
    </reaction>
    <physiologicalReaction direction="right-to-left" evidence="21">
        <dbReference type="Rhea" id="RHEA:17399"/>
    </physiologicalReaction>
</comment>
<comment type="catalytic activity">
    <reaction evidence="15">
        <text>(3R)-hydroxyoctadecanoyl-[ACP] = (2E)-octadecenoyl-[ACP] + H2O</text>
        <dbReference type="Rhea" id="RHEA:41924"/>
        <dbReference type="Rhea" id="RHEA-COMP:9654"/>
        <dbReference type="Rhea" id="RHEA-COMP:9655"/>
        <dbReference type="ChEBI" id="CHEBI:15377"/>
        <dbReference type="ChEBI" id="CHEBI:78488"/>
        <dbReference type="ChEBI" id="CHEBI:78489"/>
    </reaction>
    <physiologicalReaction direction="left-to-right" evidence="15">
        <dbReference type="Rhea" id="RHEA:41925"/>
    </physiologicalReaction>
</comment>
<feature type="active site" description="Proton donor; for dehydratase activity" evidence="50">
    <location>
        <position position="1136"/>
    </location>
</feature>
<comment type="pathway">
    <text evidence="1">Lipid metabolism.</text>
</comment>
<dbReference type="FunFam" id="3.40.47.10:FF:000019">
    <property type="entry name" value="Polyketide synthase type I"/>
    <property type="match status" value="1"/>
</dbReference>
<comment type="catalytic activity">
    <reaction evidence="34">
        <text>a fatty acyl-[ACP] + malonyl-[ACP] + H(+) = a 3-oxoacyl-[ACP] + holo-[ACP] + CO2</text>
        <dbReference type="Rhea" id="RHEA:22836"/>
        <dbReference type="Rhea" id="RHEA-COMP:9623"/>
        <dbReference type="Rhea" id="RHEA-COMP:9685"/>
        <dbReference type="Rhea" id="RHEA-COMP:9916"/>
        <dbReference type="Rhea" id="RHEA-COMP:14125"/>
        <dbReference type="ChEBI" id="CHEBI:15378"/>
        <dbReference type="ChEBI" id="CHEBI:16526"/>
        <dbReference type="ChEBI" id="CHEBI:64479"/>
        <dbReference type="ChEBI" id="CHEBI:78449"/>
        <dbReference type="ChEBI" id="CHEBI:78776"/>
        <dbReference type="ChEBI" id="CHEBI:138651"/>
        <dbReference type="EC" id="2.3.1.41"/>
    </reaction>
    <physiologicalReaction direction="left-to-right" evidence="34">
        <dbReference type="Rhea" id="RHEA:22837"/>
    </physiologicalReaction>
</comment>
<evidence type="ECO:0000256" key="50">
    <source>
        <dbReference type="PROSITE-ProRule" id="PRU01363"/>
    </source>
</evidence>
<dbReference type="SUPFAM" id="SSF47336">
    <property type="entry name" value="ACP-like"/>
    <property type="match status" value="1"/>
</dbReference>
<dbReference type="SMART" id="SM00822">
    <property type="entry name" value="PKS_KR"/>
    <property type="match status" value="1"/>
</dbReference>
<dbReference type="PANTHER" id="PTHR43775:SF37">
    <property type="entry name" value="SI:DKEY-61P9.11"/>
    <property type="match status" value="1"/>
</dbReference>
<comment type="catalytic activity">
    <reaction evidence="11">
        <text>(3R)-hydroxyhexanoyl-[ACP] = (2E)-hexenoyl-[ACP] + H2O</text>
        <dbReference type="Rhea" id="RHEA:41828"/>
        <dbReference type="Rhea" id="RHEA-COMP:9630"/>
        <dbReference type="Rhea" id="RHEA-COMP:9631"/>
        <dbReference type="ChEBI" id="CHEBI:15377"/>
        <dbReference type="ChEBI" id="CHEBI:78457"/>
        <dbReference type="ChEBI" id="CHEBI:78458"/>
    </reaction>
    <physiologicalReaction direction="left-to-right" evidence="11">
        <dbReference type="Rhea" id="RHEA:41829"/>
    </physiologicalReaction>
</comment>
<comment type="catalytic activity">
    <reaction evidence="32">
        <text>tetradecanoyl-[ACP] + H2O = tetradecanoate + holo-[ACP] + H(+)</text>
        <dbReference type="Rhea" id="RHEA:30123"/>
        <dbReference type="Rhea" id="RHEA-COMP:9648"/>
        <dbReference type="Rhea" id="RHEA-COMP:9685"/>
        <dbReference type="ChEBI" id="CHEBI:15377"/>
        <dbReference type="ChEBI" id="CHEBI:15378"/>
        <dbReference type="ChEBI" id="CHEBI:30807"/>
        <dbReference type="ChEBI" id="CHEBI:64479"/>
        <dbReference type="ChEBI" id="CHEBI:78477"/>
        <dbReference type="EC" id="3.1.2.14"/>
    </reaction>
    <physiologicalReaction direction="left-to-right" evidence="32">
        <dbReference type="Rhea" id="RHEA:30124"/>
    </physiologicalReaction>
</comment>
<evidence type="ECO:0000256" key="31">
    <source>
        <dbReference type="ARBA" id="ARBA00048281"/>
    </source>
</evidence>
<dbReference type="GO" id="GO:0004313">
    <property type="term" value="F:[acyl-carrier-protein] S-acetyltransferase activity"/>
    <property type="evidence" value="ECO:0007669"/>
    <property type="project" value="UniProtKB-EC"/>
</dbReference>
<evidence type="ECO:0000256" key="4">
    <source>
        <dbReference type="ARBA" id="ARBA00022679"/>
    </source>
</evidence>
<evidence type="ECO:0000256" key="41">
    <source>
        <dbReference type="ARBA" id="ARBA00049109"/>
    </source>
</evidence>
<comment type="catalytic activity">
    <reaction evidence="46">
        <text>butanoyl-[ACP] + malonyl-[ACP] + H(+) = 3-oxohexanoyl-[ACP] + holo-[ACP] + CO2</text>
        <dbReference type="Rhea" id="RHEA:41820"/>
        <dbReference type="Rhea" id="RHEA-COMP:9623"/>
        <dbReference type="Rhea" id="RHEA-COMP:9628"/>
        <dbReference type="Rhea" id="RHEA-COMP:9629"/>
        <dbReference type="Rhea" id="RHEA-COMP:9685"/>
        <dbReference type="ChEBI" id="CHEBI:15378"/>
        <dbReference type="ChEBI" id="CHEBI:16526"/>
        <dbReference type="ChEBI" id="CHEBI:64479"/>
        <dbReference type="ChEBI" id="CHEBI:78449"/>
        <dbReference type="ChEBI" id="CHEBI:78454"/>
        <dbReference type="ChEBI" id="CHEBI:78456"/>
    </reaction>
    <physiologicalReaction direction="left-to-right" evidence="46">
        <dbReference type="Rhea" id="RHEA:41821"/>
    </physiologicalReaction>
</comment>
<feature type="active site" description="Proton acceptor; for dehydratase activity" evidence="50">
    <location>
        <position position="966"/>
    </location>
</feature>
<dbReference type="InterPro" id="IPR016039">
    <property type="entry name" value="Thiolase-like"/>
</dbReference>
<evidence type="ECO:0000256" key="37">
    <source>
        <dbReference type="ARBA" id="ARBA00048691"/>
    </source>
</evidence>
<dbReference type="InterPro" id="IPR029058">
    <property type="entry name" value="AB_hydrolase_fold"/>
</dbReference>
<comment type="catalytic activity">
    <reaction evidence="27">
        <text>(2E)-hexenoyl-[ACP] + NADPH + H(+) = hexanoyl-[ACP] + NADP(+)</text>
        <dbReference type="Rhea" id="RHEA:41832"/>
        <dbReference type="Rhea" id="RHEA-COMP:9631"/>
        <dbReference type="Rhea" id="RHEA-COMP:9632"/>
        <dbReference type="ChEBI" id="CHEBI:15378"/>
        <dbReference type="ChEBI" id="CHEBI:57783"/>
        <dbReference type="ChEBI" id="CHEBI:58349"/>
        <dbReference type="ChEBI" id="CHEBI:78458"/>
        <dbReference type="ChEBI" id="CHEBI:78459"/>
    </reaction>
    <physiologicalReaction direction="left-to-right" evidence="27">
        <dbReference type="Rhea" id="RHEA:41833"/>
    </physiologicalReaction>
</comment>
<feature type="domain" description="Carrier" evidence="51">
    <location>
        <begin position="2067"/>
        <end position="2141"/>
    </location>
</feature>
<dbReference type="GO" id="GO:0004316">
    <property type="term" value="F:3-oxoacyl-[acyl-carrier-protein] reductase (NADPH) activity"/>
    <property type="evidence" value="ECO:0007669"/>
    <property type="project" value="UniProtKB-EC"/>
</dbReference>
<dbReference type="CDD" id="cd08955">
    <property type="entry name" value="KR_2_FAS_SDR_x"/>
    <property type="match status" value="1"/>
</dbReference>
<evidence type="ECO:0000256" key="22">
    <source>
        <dbReference type="ARBA" id="ARBA00047440"/>
    </source>
</evidence>
<comment type="catalytic activity">
    <reaction evidence="31">
        <text>(2E)-dodecenoyl-[ACP] + NADPH + H(+) = dodecanoyl-[ACP] + NADP(+)</text>
        <dbReference type="Rhea" id="RHEA:41880"/>
        <dbReference type="Rhea" id="RHEA-COMP:9643"/>
        <dbReference type="Rhea" id="RHEA-COMP:9644"/>
        <dbReference type="ChEBI" id="CHEBI:15378"/>
        <dbReference type="ChEBI" id="CHEBI:57783"/>
        <dbReference type="ChEBI" id="CHEBI:58349"/>
        <dbReference type="ChEBI" id="CHEBI:65264"/>
        <dbReference type="ChEBI" id="CHEBI:78472"/>
    </reaction>
    <physiologicalReaction direction="left-to-right" evidence="31">
        <dbReference type="Rhea" id="RHEA:41881"/>
    </physiologicalReaction>
</comment>
<evidence type="ECO:0000256" key="36">
    <source>
        <dbReference type="ARBA" id="ARBA00048650"/>
    </source>
</evidence>
<keyword evidence="5" id="KW-0702">S-nitrosylation</keyword>
<dbReference type="SMART" id="SM00827">
    <property type="entry name" value="PKS_AT"/>
    <property type="match status" value="1"/>
</dbReference>
<evidence type="ECO:0000256" key="8">
    <source>
        <dbReference type="ARBA" id="ARBA00023268"/>
    </source>
</evidence>
<dbReference type="FunFam" id="3.40.366.10:FF:000002">
    <property type="entry name" value="Probable polyketide synthase 2"/>
    <property type="match status" value="1"/>
</dbReference>
<dbReference type="Gene3D" id="3.90.180.10">
    <property type="entry name" value="Medium-chain alcohol dehydrogenases, catalytic domain"/>
    <property type="match status" value="1"/>
</dbReference>
<feature type="region of interest" description="N-terminal hotdog fold" evidence="50">
    <location>
        <begin position="934"/>
        <end position="1058"/>
    </location>
</feature>
<dbReference type="PROSITE" id="PS50075">
    <property type="entry name" value="CARRIER"/>
    <property type="match status" value="1"/>
</dbReference>
<evidence type="ECO:0000256" key="25">
    <source>
        <dbReference type="ARBA" id="ARBA00047578"/>
    </source>
</evidence>
<dbReference type="InterPro" id="IPR009081">
    <property type="entry name" value="PP-bd_ACP"/>
</dbReference>
<dbReference type="GO" id="GO:0016297">
    <property type="term" value="F:fatty acyl-[ACP] hydrolase activity"/>
    <property type="evidence" value="ECO:0007669"/>
    <property type="project" value="UniProtKB-EC"/>
</dbReference>
<dbReference type="SMART" id="SM00829">
    <property type="entry name" value="PKS_ER"/>
    <property type="match status" value="1"/>
</dbReference>
<evidence type="ECO:0000256" key="10">
    <source>
        <dbReference type="ARBA" id="ARBA00023351"/>
    </source>
</evidence>
<evidence type="ECO:0000256" key="19">
    <source>
        <dbReference type="ARBA" id="ARBA00047300"/>
    </source>
</evidence>
<evidence type="ECO:0000256" key="12">
    <source>
        <dbReference type="ARBA" id="ARBA00023388"/>
    </source>
</evidence>
<evidence type="ECO:0000256" key="5">
    <source>
        <dbReference type="ARBA" id="ARBA00022799"/>
    </source>
</evidence>
<keyword evidence="8" id="KW-0511">Multifunctional enzyme</keyword>
<dbReference type="Pfam" id="PF08659">
    <property type="entry name" value="KR"/>
    <property type="match status" value="1"/>
</dbReference>
<organism evidence="54">
    <name type="scientific">Pyxidicoccus fallax</name>
    <dbReference type="NCBI Taxonomy" id="394095"/>
    <lineage>
        <taxon>Bacteria</taxon>
        <taxon>Pseudomonadati</taxon>
        <taxon>Myxococcota</taxon>
        <taxon>Myxococcia</taxon>
        <taxon>Myxococcales</taxon>
        <taxon>Cystobacterineae</taxon>
        <taxon>Myxococcaceae</taxon>
        <taxon>Pyxidicoccus</taxon>
    </lineage>
</organism>
<comment type="catalytic activity">
    <reaction evidence="29">
        <text>acetyl-[ACP] + malonyl-[ACP] + H(+) = 3-oxobutanoyl-[ACP] + holo-[ACP] + CO2</text>
        <dbReference type="Rhea" id="RHEA:41800"/>
        <dbReference type="Rhea" id="RHEA-COMP:9621"/>
        <dbReference type="Rhea" id="RHEA-COMP:9623"/>
        <dbReference type="Rhea" id="RHEA-COMP:9625"/>
        <dbReference type="Rhea" id="RHEA-COMP:9685"/>
        <dbReference type="ChEBI" id="CHEBI:15378"/>
        <dbReference type="ChEBI" id="CHEBI:16526"/>
        <dbReference type="ChEBI" id="CHEBI:64479"/>
        <dbReference type="ChEBI" id="CHEBI:78446"/>
        <dbReference type="ChEBI" id="CHEBI:78449"/>
        <dbReference type="ChEBI" id="CHEBI:78450"/>
    </reaction>
    <physiologicalReaction direction="left-to-right" evidence="29">
        <dbReference type="Rhea" id="RHEA:41801"/>
    </physiologicalReaction>
</comment>
<evidence type="ECO:0000256" key="14">
    <source>
        <dbReference type="ARBA" id="ARBA00023398"/>
    </source>
</evidence>
<evidence type="ECO:0000256" key="1">
    <source>
        <dbReference type="ARBA" id="ARBA00005189"/>
    </source>
</evidence>
<evidence type="ECO:0000259" key="52">
    <source>
        <dbReference type="PROSITE" id="PS52004"/>
    </source>
</evidence>
<evidence type="ECO:0000256" key="39">
    <source>
        <dbReference type="ARBA" id="ARBA00048935"/>
    </source>
</evidence>
<comment type="catalytic activity">
    <reaction evidence="33">
        <text>(2E)-octenoyl-[ACP] + NADPH + H(+) = octanoyl-[ACP] + NADP(+)</text>
        <dbReference type="Rhea" id="RHEA:41848"/>
        <dbReference type="Rhea" id="RHEA-COMP:9635"/>
        <dbReference type="Rhea" id="RHEA-COMP:9636"/>
        <dbReference type="ChEBI" id="CHEBI:15378"/>
        <dbReference type="ChEBI" id="CHEBI:57783"/>
        <dbReference type="ChEBI" id="CHEBI:58349"/>
        <dbReference type="ChEBI" id="CHEBI:78462"/>
        <dbReference type="ChEBI" id="CHEBI:78463"/>
    </reaction>
    <physiologicalReaction direction="left-to-right" evidence="33">
        <dbReference type="Rhea" id="RHEA:41849"/>
    </physiologicalReaction>
</comment>
<evidence type="ECO:0000256" key="29">
    <source>
        <dbReference type="ARBA" id="ARBA00047961"/>
    </source>
</evidence>
<evidence type="ECO:0000256" key="43">
    <source>
        <dbReference type="ARBA" id="ARBA00049263"/>
    </source>
</evidence>
<dbReference type="Gene3D" id="1.10.1200.10">
    <property type="entry name" value="ACP-like"/>
    <property type="match status" value="1"/>
</dbReference>
<dbReference type="SMART" id="SM00826">
    <property type="entry name" value="PKS_DH"/>
    <property type="match status" value="1"/>
</dbReference>
<evidence type="ECO:0000256" key="21">
    <source>
        <dbReference type="ARBA" id="ARBA00047400"/>
    </source>
</evidence>
<dbReference type="SMART" id="SM00825">
    <property type="entry name" value="PKS_KS"/>
    <property type="match status" value="1"/>
</dbReference>
<comment type="catalytic activity">
    <reaction evidence="36">
        <text>a 2,3-saturated acyl-[ACP] + NADP(+) = a (2E)-enoyl-[ACP] + NADPH + H(+)</text>
        <dbReference type="Rhea" id="RHEA:22564"/>
        <dbReference type="Rhea" id="RHEA-COMP:9925"/>
        <dbReference type="Rhea" id="RHEA-COMP:9926"/>
        <dbReference type="ChEBI" id="CHEBI:15378"/>
        <dbReference type="ChEBI" id="CHEBI:57783"/>
        <dbReference type="ChEBI" id="CHEBI:58349"/>
        <dbReference type="ChEBI" id="CHEBI:78784"/>
        <dbReference type="ChEBI" id="CHEBI:78785"/>
        <dbReference type="EC" id="1.3.1.39"/>
    </reaction>
    <physiologicalReaction direction="right-to-left" evidence="36">
        <dbReference type="Rhea" id="RHEA:22566"/>
    </physiologicalReaction>
</comment>
<keyword evidence="6" id="KW-0663">Pyridoxal phosphate</keyword>
<dbReference type="GO" id="GO:0004312">
    <property type="term" value="F:fatty acid synthase activity"/>
    <property type="evidence" value="ECO:0007669"/>
    <property type="project" value="TreeGrafter"/>
</dbReference>
<dbReference type="GO" id="GO:0005737">
    <property type="term" value="C:cytoplasm"/>
    <property type="evidence" value="ECO:0007669"/>
    <property type="project" value="TreeGrafter"/>
</dbReference>
<evidence type="ECO:0000256" key="16">
    <source>
        <dbReference type="ARBA" id="ARBA00023401"/>
    </source>
</evidence>
<dbReference type="SUPFAM" id="SSF50129">
    <property type="entry name" value="GroES-like"/>
    <property type="match status" value="1"/>
</dbReference>
<dbReference type="InterPro" id="IPR013968">
    <property type="entry name" value="PKS_KR"/>
</dbReference>
<dbReference type="PROSITE" id="PS52004">
    <property type="entry name" value="KS3_2"/>
    <property type="match status" value="1"/>
</dbReference>
<evidence type="ECO:0000256" key="38">
    <source>
        <dbReference type="ARBA" id="ARBA00048704"/>
    </source>
</evidence>
<dbReference type="SMART" id="SM01294">
    <property type="entry name" value="PKS_PP_betabranch"/>
    <property type="match status" value="1"/>
</dbReference>
<gene>
    <name evidence="54" type="primary">gulF</name>
</gene>
<evidence type="ECO:0000256" key="48">
    <source>
        <dbReference type="ARBA" id="ARBA00049533"/>
    </source>
</evidence>
<dbReference type="Gene3D" id="3.40.366.10">
    <property type="entry name" value="Malonyl-Coenzyme A Acyl Carrier Protein, domain 2"/>
    <property type="match status" value="1"/>
</dbReference>
<comment type="catalytic activity">
    <reaction evidence="12">
        <text>(3R)-hydroxydecanoyl-[ACP] = (2E)-decenoyl-[ACP] + H2O</text>
        <dbReference type="Rhea" id="RHEA:41860"/>
        <dbReference type="Rhea" id="RHEA-COMP:9638"/>
        <dbReference type="Rhea" id="RHEA-COMP:9639"/>
        <dbReference type="ChEBI" id="CHEBI:15377"/>
        <dbReference type="ChEBI" id="CHEBI:78466"/>
        <dbReference type="ChEBI" id="CHEBI:78467"/>
    </reaction>
    <physiologicalReaction direction="left-to-right" evidence="12">
        <dbReference type="Rhea" id="RHEA:41861"/>
    </physiologicalReaction>
</comment>
<comment type="catalytic activity">
    <reaction evidence="20">
        <text>hexanoyl-[ACP] + malonyl-[ACP] + H(+) = 3-oxooctanoyl-[ACP] + holo-[ACP] + CO2</text>
        <dbReference type="Rhea" id="RHEA:41836"/>
        <dbReference type="Rhea" id="RHEA-COMP:9623"/>
        <dbReference type="Rhea" id="RHEA-COMP:9632"/>
        <dbReference type="Rhea" id="RHEA-COMP:9633"/>
        <dbReference type="Rhea" id="RHEA-COMP:9685"/>
        <dbReference type="ChEBI" id="CHEBI:15378"/>
        <dbReference type="ChEBI" id="CHEBI:16526"/>
        <dbReference type="ChEBI" id="CHEBI:64479"/>
        <dbReference type="ChEBI" id="CHEBI:78449"/>
        <dbReference type="ChEBI" id="CHEBI:78459"/>
        <dbReference type="ChEBI" id="CHEBI:78460"/>
    </reaction>
    <physiologicalReaction direction="left-to-right" evidence="20">
        <dbReference type="Rhea" id="RHEA:41837"/>
    </physiologicalReaction>
</comment>
<dbReference type="Pfam" id="PF00698">
    <property type="entry name" value="Acyl_transf_1"/>
    <property type="match status" value="1"/>
</dbReference>
<evidence type="ECO:0000256" key="23">
    <source>
        <dbReference type="ARBA" id="ARBA00047451"/>
    </source>
</evidence>
<protein>
    <submittedName>
        <fullName evidence="54">GulF</fullName>
    </submittedName>
</protein>
<dbReference type="InterPro" id="IPR020807">
    <property type="entry name" value="PKS_DH"/>
</dbReference>
<comment type="catalytic activity">
    <reaction evidence="48">
        <text>octanoyl-[ACP] + malonyl-[ACP] + H(+) = 3-oxodecanoyl-[ACP] + holo-[ACP] + CO2</text>
        <dbReference type="Rhea" id="RHEA:41852"/>
        <dbReference type="Rhea" id="RHEA-COMP:9623"/>
        <dbReference type="Rhea" id="RHEA-COMP:9636"/>
        <dbReference type="Rhea" id="RHEA-COMP:9637"/>
        <dbReference type="Rhea" id="RHEA-COMP:9685"/>
        <dbReference type="ChEBI" id="CHEBI:15378"/>
        <dbReference type="ChEBI" id="CHEBI:16526"/>
        <dbReference type="ChEBI" id="CHEBI:64479"/>
        <dbReference type="ChEBI" id="CHEBI:78449"/>
        <dbReference type="ChEBI" id="CHEBI:78463"/>
        <dbReference type="ChEBI" id="CHEBI:78464"/>
    </reaction>
    <physiologicalReaction direction="left-to-right" evidence="48">
        <dbReference type="Rhea" id="RHEA:41853"/>
    </physiologicalReaction>
</comment>
<dbReference type="InterPro" id="IPR006162">
    <property type="entry name" value="Ppantetheine_attach_site"/>
</dbReference>
<comment type="catalytic activity">
    <reaction evidence="42">
        <text>(2E)-tetradecenoyl-[ACP] + NADPH + H(+) = tetradecanoyl-[ACP] + NADP(+)</text>
        <dbReference type="Rhea" id="RHEA:41896"/>
        <dbReference type="Rhea" id="RHEA-COMP:9647"/>
        <dbReference type="Rhea" id="RHEA-COMP:9648"/>
        <dbReference type="ChEBI" id="CHEBI:15378"/>
        <dbReference type="ChEBI" id="CHEBI:57783"/>
        <dbReference type="ChEBI" id="CHEBI:58349"/>
        <dbReference type="ChEBI" id="CHEBI:78475"/>
        <dbReference type="ChEBI" id="CHEBI:78477"/>
    </reaction>
    <physiologicalReaction direction="left-to-right" evidence="42">
        <dbReference type="Rhea" id="RHEA:41897"/>
    </physiologicalReaction>
</comment>
<dbReference type="InterPro" id="IPR014031">
    <property type="entry name" value="Ketoacyl_synth_C"/>
</dbReference>
<dbReference type="Gene3D" id="3.30.70.3290">
    <property type="match status" value="1"/>
</dbReference>
<dbReference type="InterPro" id="IPR014030">
    <property type="entry name" value="Ketoacyl_synth_N"/>
</dbReference>
<evidence type="ECO:0000256" key="2">
    <source>
        <dbReference type="ARBA" id="ARBA00022450"/>
    </source>
</evidence>
<evidence type="ECO:0000256" key="33">
    <source>
        <dbReference type="ARBA" id="ARBA00048420"/>
    </source>
</evidence>
<dbReference type="Pfam" id="PF00550">
    <property type="entry name" value="PP-binding"/>
    <property type="match status" value="1"/>
</dbReference>
<comment type="catalytic activity">
    <reaction evidence="40">
        <text>(2E)-octadecenoyl-[ACP] + NADPH + H(+) = octadecanoyl-[ACP] + NADP(+)</text>
        <dbReference type="Rhea" id="RHEA:41928"/>
        <dbReference type="Rhea" id="RHEA-COMP:9655"/>
        <dbReference type="Rhea" id="RHEA-COMP:9656"/>
        <dbReference type="ChEBI" id="CHEBI:15378"/>
        <dbReference type="ChEBI" id="CHEBI:57783"/>
        <dbReference type="ChEBI" id="CHEBI:58349"/>
        <dbReference type="ChEBI" id="CHEBI:78489"/>
        <dbReference type="ChEBI" id="CHEBI:78495"/>
    </reaction>
    <physiologicalReaction direction="left-to-right" evidence="40">
        <dbReference type="Rhea" id="RHEA:41929"/>
    </physiologicalReaction>
</comment>
<evidence type="ECO:0000256" key="49">
    <source>
        <dbReference type="ARBA" id="ARBA00054155"/>
    </source>
</evidence>
<comment type="catalytic activity">
    <reaction evidence="19">
        <text>3-oxooctadecanoyl-[ACP] + NADPH + H(+) = (3R)-hydroxyoctadecanoyl-[ACP] + NADP(+)</text>
        <dbReference type="Rhea" id="RHEA:41920"/>
        <dbReference type="Rhea" id="RHEA-COMP:9653"/>
        <dbReference type="Rhea" id="RHEA-COMP:9654"/>
        <dbReference type="ChEBI" id="CHEBI:15378"/>
        <dbReference type="ChEBI" id="CHEBI:57783"/>
        <dbReference type="ChEBI" id="CHEBI:58349"/>
        <dbReference type="ChEBI" id="CHEBI:78487"/>
        <dbReference type="ChEBI" id="CHEBI:78488"/>
    </reaction>
    <physiologicalReaction direction="left-to-right" evidence="19">
        <dbReference type="Rhea" id="RHEA:41921"/>
    </physiologicalReaction>
</comment>
<feature type="region of interest" description="C-terminal hotdog fold" evidence="50">
    <location>
        <begin position="1075"/>
        <end position="1226"/>
    </location>
</feature>
<comment type="catalytic activity">
    <reaction evidence="23">
        <text>tetradecanoyl-[ACP] + malonyl-[ACP] + H(+) = 3-oxohexadecanoyl-[ACP] + holo-[ACP] + CO2</text>
        <dbReference type="Rhea" id="RHEA:41900"/>
        <dbReference type="Rhea" id="RHEA-COMP:9623"/>
        <dbReference type="Rhea" id="RHEA-COMP:9648"/>
        <dbReference type="Rhea" id="RHEA-COMP:9649"/>
        <dbReference type="Rhea" id="RHEA-COMP:9685"/>
        <dbReference type="ChEBI" id="CHEBI:15378"/>
        <dbReference type="ChEBI" id="CHEBI:16526"/>
        <dbReference type="ChEBI" id="CHEBI:64479"/>
        <dbReference type="ChEBI" id="CHEBI:78449"/>
        <dbReference type="ChEBI" id="CHEBI:78477"/>
        <dbReference type="ChEBI" id="CHEBI:78478"/>
    </reaction>
    <physiologicalReaction direction="left-to-right" evidence="23">
        <dbReference type="Rhea" id="RHEA:41901"/>
    </physiologicalReaction>
</comment>
<dbReference type="Pfam" id="PF02801">
    <property type="entry name" value="Ketoacyl-synt_C"/>
    <property type="match status" value="1"/>
</dbReference>
<keyword evidence="7" id="KW-0456">Lyase</keyword>
<dbReference type="InterPro" id="IPR001031">
    <property type="entry name" value="Thioesterase"/>
</dbReference>
<evidence type="ECO:0000256" key="45">
    <source>
        <dbReference type="ARBA" id="ARBA00049422"/>
    </source>
</evidence>
<dbReference type="InterPro" id="IPR042104">
    <property type="entry name" value="PKS_dehydratase_sf"/>
</dbReference>
<dbReference type="PROSITE" id="PS00606">
    <property type="entry name" value="KS3_1"/>
    <property type="match status" value="1"/>
</dbReference>
<dbReference type="InterPro" id="IPR020806">
    <property type="entry name" value="PKS_PP-bd"/>
</dbReference>
<dbReference type="GO" id="GO:0004315">
    <property type="term" value="F:3-oxoacyl-[acyl-carrier-protein] synthase activity"/>
    <property type="evidence" value="ECO:0007669"/>
    <property type="project" value="UniProtKB-EC"/>
</dbReference>